<feature type="transmembrane region" description="Helical" evidence="1">
    <location>
        <begin position="24"/>
        <end position="42"/>
    </location>
</feature>
<evidence type="ECO:0000313" key="3">
    <source>
        <dbReference type="Proteomes" id="UP000077266"/>
    </source>
</evidence>
<sequence>MTGLSWQIAPYAIGLRRTQHFRRIVLGSSAAGAFLSMFYAVAESNSLHEMFEVNASLLALSGNTIELRGDILVIKHTARDHVLGISDQDFVRADELLLKLVREGGVRQTL</sequence>
<protein>
    <submittedName>
        <fullName evidence="2">Uncharacterized protein</fullName>
    </submittedName>
</protein>
<keyword evidence="1" id="KW-0472">Membrane</keyword>
<keyword evidence="1" id="KW-0812">Transmembrane</keyword>
<name>A0A165BEZ6_EXIGL</name>
<accession>A0A165BEZ6</accession>
<keyword evidence="1" id="KW-1133">Transmembrane helix</keyword>
<keyword evidence="3" id="KW-1185">Reference proteome</keyword>
<dbReference type="AlphaFoldDB" id="A0A165BEZ6"/>
<organism evidence="2 3">
    <name type="scientific">Exidia glandulosa HHB12029</name>
    <dbReference type="NCBI Taxonomy" id="1314781"/>
    <lineage>
        <taxon>Eukaryota</taxon>
        <taxon>Fungi</taxon>
        <taxon>Dikarya</taxon>
        <taxon>Basidiomycota</taxon>
        <taxon>Agaricomycotina</taxon>
        <taxon>Agaricomycetes</taxon>
        <taxon>Auriculariales</taxon>
        <taxon>Exidiaceae</taxon>
        <taxon>Exidia</taxon>
    </lineage>
</organism>
<reference evidence="2 3" key="1">
    <citation type="journal article" date="2016" name="Mol. Biol. Evol.">
        <title>Comparative Genomics of Early-Diverging Mushroom-Forming Fungi Provides Insights into the Origins of Lignocellulose Decay Capabilities.</title>
        <authorList>
            <person name="Nagy L.G."/>
            <person name="Riley R."/>
            <person name="Tritt A."/>
            <person name="Adam C."/>
            <person name="Daum C."/>
            <person name="Floudas D."/>
            <person name="Sun H."/>
            <person name="Yadav J.S."/>
            <person name="Pangilinan J."/>
            <person name="Larsson K.H."/>
            <person name="Matsuura K."/>
            <person name="Barry K."/>
            <person name="Labutti K."/>
            <person name="Kuo R."/>
            <person name="Ohm R.A."/>
            <person name="Bhattacharya S.S."/>
            <person name="Shirouzu T."/>
            <person name="Yoshinaga Y."/>
            <person name="Martin F.M."/>
            <person name="Grigoriev I.V."/>
            <person name="Hibbett D.S."/>
        </authorList>
    </citation>
    <scope>NUCLEOTIDE SEQUENCE [LARGE SCALE GENOMIC DNA]</scope>
    <source>
        <strain evidence="2 3">HHB12029</strain>
    </source>
</reference>
<dbReference type="EMBL" id="KV426476">
    <property type="protein sequence ID" value="KZV80492.1"/>
    <property type="molecule type" value="Genomic_DNA"/>
</dbReference>
<dbReference type="InParanoid" id="A0A165BEZ6"/>
<evidence type="ECO:0000313" key="2">
    <source>
        <dbReference type="EMBL" id="KZV80492.1"/>
    </source>
</evidence>
<dbReference type="Proteomes" id="UP000077266">
    <property type="component" value="Unassembled WGS sequence"/>
</dbReference>
<evidence type="ECO:0000256" key="1">
    <source>
        <dbReference type="SAM" id="Phobius"/>
    </source>
</evidence>
<proteinExistence type="predicted"/>
<gene>
    <name evidence="2" type="ORF">EXIGLDRAFT_780882</name>
</gene>